<sequence length="149" mass="16529">MSKLLTFDIPTVSIPSSPPVPTKQAEAQRKYRKKIALKKPPKSLNPIPHPLSNPATTAVPTPPKLRWKYFGVTDIWKLWLPLRIRASLLSKTATITKNDVKVGEVTSENVEGEECVNMGGRVPVVNDSREGSQPELDIQEPGRPLIFLV</sequence>
<gene>
    <name evidence="2" type="ORF">VKT23_015307</name>
</gene>
<proteinExistence type="predicted"/>
<comment type="caution">
    <text evidence="2">The sequence shown here is derived from an EMBL/GenBank/DDBJ whole genome shotgun (WGS) entry which is preliminary data.</text>
</comment>
<protein>
    <submittedName>
        <fullName evidence="2">Uncharacterized protein</fullName>
    </submittedName>
</protein>
<keyword evidence="3" id="KW-1185">Reference proteome</keyword>
<organism evidence="2 3">
    <name type="scientific">Marasmiellus scandens</name>
    <dbReference type="NCBI Taxonomy" id="2682957"/>
    <lineage>
        <taxon>Eukaryota</taxon>
        <taxon>Fungi</taxon>
        <taxon>Dikarya</taxon>
        <taxon>Basidiomycota</taxon>
        <taxon>Agaricomycotina</taxon>
        <taxon>Agaricomycetes</taxon>
        <taxon>Agaricomycetidae</taxon>
        <taxon>Agaricales</taxon>
        <taxon>Marasmiineae</taxon>
        <taxon>Omphalotaceae</taxon>
        <taxon>Marasmiellus</taxon>
    </lineage>
</organism>
<feature type="region of interest" description="Disordered" evidence="1">
    <location>
        <begin position="1"/>
        <end position="58"/>
    </location>
</feature>
<accession>A0ABR1IY72</accession>
<evidence type="ECO:0000313" key="3">
    <source>
        <dbReference type="Proteomes" id="UP001498398"/>
    </source>
</evidence>
<name>A0ABR1IY72_9AGAR</name>
<dbReference type="EMBL" id="JBANRG010000051">
    <property type="protein sequence ID" value="KAK7444295.1"/>
    <property type="molecule type" value="Genomic_DNA"/>
</dbReference>
<dbReference type="Proteomes" id="UP001498398">
    <property type="component" value="Unassembled WGS sequence"/>
</dbReference>
<evidence type="ECO:0000256" key="1">
    <source>
        <dbReference type="SAM" id="MobiDB-lite"/>
    </source>
</evidence>
<reference evidence="2 3" key="1">
    <citation type="submission" date="2024-01" db="EMBL/GenBank/DDBJ databases">
        <title>A draft genome for the cacao thread blight pathogen Marasmiellus scandens.</title>
        <authorList>
            <person name="Baruah I.K."/>
            <person name="Leung J."/>
            <person name="Bukari Y."/>
            <person name="Amoako-Attah I."/>
            <person name="Meinhardt L.W."/>
            <person name="Bailey B.A."/>
            <person name="Cohen S.P."/>
        </authorList>
    </citation>
    <scope>NUCLEOTIDE SEQUENCE [LARGE SCALE GENOMIC DNA]</scope>
    <source>
        <strain evidence="2 3">GH-19</strain>
    </source>
</reference>
<evidence type="ECO:0000313" key="2">
    <source>
        <dbReference type="EMBL" id="KAK7444295.1"/>
    </source>
</evidence>
<feature type="compositionally biased region" description="Basic residues" evidence="1">
    <location>
        <begin position="30"/>
        <end position="41"/>
    </location>
</feature>